<dbReference type="Ensembl" id="ENSOKIT00005020838.1">
    <property type="protein sequence ID" value="ENSOKIP00005019550.1"/>
    <property type="gene ID" value="ENSOKIG00005008666.1"/>
</dbReference>
<evidence type="ECO:0000259" key="3">
    <source>
        <dbReference type="PROSITE" id="PS51029"/>
    </source>
</evidence>
<feature type="compositionally biased region" description="Polar residues" evidence="2">
    <location>
        <begin position="289"/>
        <end position="302"/>
    </location>
</feature>
<evidence type="ECO:0000313" key="6">
    <source>
        <dbReference type="Proteomes" id="UP000694557"/>
    </source>
</evidence>
<feature type="domain" description="BESS" evidence="4">
    <location>
        <begin position="329"/>
        <end position="368"/>
    </location>
</feature>
<comment type="subcellular location">
    <subcellularLocation>
        <location evidence="1">Nucleus</location>
    </subcellularLocation>
</comment>
<reference evidence="5" key="1">
    <citation type="submission" date="2025-08" db="UniProtKB">
        <authorList>
            <consortium name="Ensembl"/>
        </authorList>
    </citation>
    <scope>IDENTIFICATION</scope>
</reference>
<gene>
    <name evidence="5" type="primary">LOC109868096</name>
</gene>
<dbReference type="Proteomes" id="UP000694557">
    <property type="component" value="Unassembled WGS sequence"/>
</dbReference>
<dbReference type="GO" id="GO:0005667">
    <property type="term" value="C:transcription regulator complex"/>
    <property type="evidence" value="ECO:0007669"/>
    <property type="project" value="TreeGrafter"/>
</dbReference>
<dbReference type="Pfam" id="PF10545">
    <property type="entry name" value="MADF_DNA_bdg"/>
    <property type="match status" value="1"/>
</dbReference>
<dbReference type="PANTHER" id="PTHR12243">
    <property type="entry name" value="MADF DOMAIN TRANSCRIPTION FACTOR"/>
    <property type="match status" value="1"/>
</dbReference>
<dbReference type="GeneTree" id="ENSGT00600000084860"/>
<proteinExistence type="predicted"/>
<sequence length="392" mass="44251">MSPPSGQVSQRWYIMLPNPLVVSSLSIQNTRLYCPLVMSRHMTDKGRQVAQGHACGSGSAGNILYSTYRFDVTTRHTGGKAGDRRFRVCQEVKMDEKLILSVFNFPELYNTTLPDYRNGDTRSLAWGKISLLTALPAEECKRKWKNLRDRYFKEVRQEKRSKEETGELAPSRWKYRQRLSFLQPFIKPRNSNVAPANLESPDTINKSAQNEIIPVKTLNTALVNDMKTPSTQVGTMSQLAFVTQLSPGQQGAQLSFLGKCPPGTQTSPAPQTSAVLQSSIYTTKERPQTRQPASPCSSSTPSKRFAKNRMLLAKEKDHRSDSTIPIWQCDEDEMLLLSFVPALKRLTPQKRCETKIKIQQIMYEAEFSMDQPVTVNEPPVTLSKELPDQETS</sequence>
<evidence type="ECO:0008006" key="7">
    <source>
        <dbReference type="Google" id="ProtNLM"/>
    </source>
</evidence>
<dbReference type="PROSITE" id="PS51029">
    <property type="entry name" value="MADF"/>
    <property type="match status" value="1"/>
</dbReference>
<dbReference type="Pfam" id="PF02944">
    <property type="entry name" value="BESS"/>
    <property type="match status" value="1"/>
</dbReference>
<evidence type="ECO:0000256" key="2">
    <source>
        <dbReference type="SAM" id="MobiDB-lite"/>
    </source>
</evidence>
<dbReference type="AlphaFoldDB" id="A0A8C7DVU7"/>
<dbReference type="InterPro" id="IPR006578">
    <property type="entry name" value="MADF-dom"/>
</dbReference>
<dbReference type="PANTHER" id="PTHR12243:SF60">
    <property type="entry name" value="SI:CH211-15D5.12-RELATED"/>
    <property type="match status" value="1"/>
</dbReference>
<dbReference type="GO" id="GO:0006357">
    <property type="term" value="P:regulation of transcription by RNA polymerase II"/>
    <property type="evidence" value="ECO:0007669"/>
    <property type="project" value="TreeGrafter"/>
</dbReference>
<reference evidence="5" key="2">
    <citation type="submission" date="2025-09" db="UniProtKB">
        <authorList>
            <consortium name="Ensembl"/>
        </authorList>
    </citation>
    <scope>IDENTIFICATION</scope>
</reference>
<name>A0A8C7DVU7_ONCKI</name>
<dbReference type="InterPro" id="IPR039353">
    <property type="entry name" value="TF_Adf1"/>
</dbReference>
<dbReference type="PROSITE" id="PS51031">
    <property type="entry name" value="BESS"/>
    <property type="match status" value="1"/>
</dbReference>
<dbReference type="InterPro" id="IPR004210">
    <property type="entry name" value="BESS_motif"/>
</dbReference>
<keyword evidence="6" id="KW-1185">Reference proteome</keyword>
<dbReference type="SMART" id="SM00595">
    <property type="entry name" value="MADF"/>
    <property type="match status" value="1"/>
</dbReference>
<evidence type="ECO:0000313" key="5">
    <source>
        <dbReference type="Ensembl" id="ENSOKIP00005019550.1"/>
    </source>
</evidence>
<dbReference type="GO" id="GO:0003677">
    <property type="term" value="F:DNA binding"/>
    <property type="evidence" value="ECO:0007669"/>
    <property type="project" value="InterPro"/>
</dbReference>
<organism evidence="5 6">
    <name type="scientific">Oncorhynchus kisutch</name>
    <name type="common">Coho salmon</name>
    <name type="synonym">Salmo kisutch</name>
    <dbReference type="NCBI Taxonomy" id="8019"/>
    <lineage>
        <taxon>Eukaryota</taxon>
        <taxon>Metazoa</taxon>
        <taxon>Chordata</taxon>
        <taxon>Craniata</taxon>
        <taxon>Vertebrata</taxon>
        <taxon>Euteleostomi</taxon>
        <taxon>Actinopterygii</taxon>
        <taxon>Neopterygii</taxon>
        <taxon>Teleostei</taxon>
        <taxon>Protacanthopterygii</taxon>
        <taxon>Salmoniformes</taxon>
        <taxon>Salmonidae</taxon>
        <taxon>Salmoninae</taxon>
        <taxon>Oncorhynchus</taxon>
    </lineage>
</organism>
<protein>
    <recommendedName>
        <fullName evidence="7">MADF domain-containing protein</fullName>
    </recommendedName>
</protein>
<keyword evidence="1" id="KW-0539">Nucleus</keyword>
<evidence type="ECO:0000256" key="1">
    <source>
        <dbReference type="PROSITE-ProRule" id="PRU00371"/>
    </source>
</evidence>
<accession>A0A8C7DVU7</accession>
<evidence type="ECO:0000259" key="4">
    <source>
        <dbReference type="PROSITE" id="PS51031"/>
    </source>
</evidence>
<dbReference type="GO" id="GO:0005634">
    <property type="term" value="C:nucleus"/>
    <property type="evidence" value="ECO:0007669"/>
    <property type="project" value="UniProtKB-SubCell"/>
</dbReference>
<feature type="region of interest" description="Disordered" evidence="2">
    <location>
        <begin position="283"/>
        <end position="303"/>
    </location>
</feature>
<feature type="domain" description="MADF" evidence="3">
    <location>
        <begin position="97"/>
        <end position="187"/>
    </location>
</feature>